<protein>
    <submittedName>
        <fullName evidence="1">Ribonuclease BN</fullName>
        <ecNumber evidence="1">3.1.-.-</ecNumber>
    </submittedName>
</protein>
<accession>A0A645CBG8</accession>
<dbReference type="EC" id="3.1.-.-" evidence="1"/>
<gene>
    <name evidence="1" type="primary">rbn_20</name>
    <name evidence="1" type="ORF">SDC9_121273</name>
</gene>
<dbReference type="PANTHER" id="PTHR46018">
    <property type="entry name" value="ZINC PHOSPHODIESTERASE ELAC PROTEIN 1"/>
    <property type="match status" value="1"/>
</dbReference>
<comment type="caution">
    <text evidence="1">The sequence shown here is derived from an EMBL/GenBank/DDBJ whole genome shotgun (WGS) entry which is preliminary data.</text>
</comment>
<keyword evidence="1" id="KW-0378">Hydrolase</keyword>
<evidence type="ECO:0000313" key="1">
    <source>
        <dbReference type="EMBL" id="MPM74287.1"/>
    </source>
</evidence>
<dbReference type="PANTHER" id="PTHR46018:SF2">
    <property type="entry name" value="ZINC PHOSPHODIESTERASE ELAC PROTEIN 1"/>
    <property type="match status" value="1"/>
</dbReference>
<reference evidence="1" key="1">
    <citation type="submission" date="2019-08" db="EMBL/GenBank/DDBJ databases">
        <authorList>
            <person name="Kucharzyk K."/>
            <person name="Murdoch R.W."/>
            <person name="Higgins S."/>
            <person name="Loffler F."/>
        </authorList>
    </citation>
    <scope>NUCLEOTIDE SEQUENCE</scope>
</reference>
<sequence>MLYHEATFAETESVRAQETFHSTARQAAEIAKTANVKKLVIGHFSSRYNELSALLNEATAVFPETELAYEGMIINL</sequence>
<dbReference type="AlphaFoldDB" id="A0A645CBG8"/>
<organism evidence="1">
    <name type="scientific">bioreactor metagenome</name>
    <dbReference type="NCBI Taxonomy" id="1076179"/>
    <lineage>
        <taxon>unclassified sequences</taxon>
        <taxon>metagenomes</taxon>
        <taxon>ecological metagenomes</taxon>
    </lineage>
</organism>
<dbReference type="GO" id="GO:0042781">
    <property type="term" value="F:3'-tRNA processing endoribonuclease activity"/>
    <property type="evidence" value="ECO:0007669"/>
    <property type="project" value="TreeGrafter"/>
</dbReference>
<dbReference type="SUPFAM" id="SSF56281">
    <property type="entry name" value="Metallo-hydrolase/oxidoreductase"/>
    <property type="match status" value="1"/>
</dbReference>
<dbReference type="EMBL" id="VSSQ01025863">
    <property type="protein sequence ID" value="MPM74287.1"/>
    <property type="molecule type" value="Genomic_DNA"/>
</dbReference>
<dbReference type="InterPro" id="IPR036866">
    <property type="entry name" value="RibonucZ/Hydroxyglut_hydro"/>
</dbReference>
<dbReference type="Gene3D" id="3.60.15.10">
    <property type="entry name" value="Ribonuclease Z/Hydroxyacylglutathione hydrolase-like"/>
    <property type="match status" value="1"/>
</dbReference>
<name>A0A645CBG8_9ZZZZ</name>
<proteinExistence type="predicted"/>